<organism evidence="2 3">
    <name type="scientific">Crucibulum laeve</name>
    <dbReference type="NCBI Taxonomy" id="68775"/>
    <lineage>
        <taxon>Eukaryota</taxon>
        <taxon>Fungi</taxon>
        <taxon>Dikarya</taxon>
        <taxon>Basidiomycota</taxon>
        <taxon>Agaricomycotina</taxon>
        <taxon>Agaricomycetes</taxon>
        <taxon>Agaricomycetidae</taxon>
        <taxon>Agaricales</taxon>
        <taxon>Agaricineae</taxon>
        <taxon>Nidulariaceae</taxon>
        <taxon>Crucibulum</taxon>
    </lineage>
</organism>
<dbReference type="InterPro" id="IPR011989">
    <property type="entry name" value="ARM-like"/>
</dbReference>
<accession>A0A5C3M8K6</accession>
<name>A0A5C3M8K6_9AGAR</name>
<dbReference type="Proteomes" id="UP000308652">
    <property type="component" value="Unassembled WGS sequence"/>
</dbReference>
<dbReference type="Gene3D" id="1.25.10.10">
    <property type="entry name" value="Leucine-rich Repeat Variant"/>
    <property type="match status" value="4"/>
</dbReference>
<protein>
    <submittedName>
        <fullName evidence="2">Armadillo-type protein</fullName>
    </submittedName>
</protein>
<keyword evidence="1" id="KW-0175">Coiled coil</keyword>
<dbReference type="AlphaFoldDB" id="A0A5C3M8K6"/>
<dbReference type="InterPro" id="IPR016024">
    <property type="entry name" value="ARM-type_fold"/>
</dbReference>
<dbReference type="EMBL" id="ML213594">
    <property type="protein sequence ID" value="TFK41590.1"/>
    <property type="molecule type" value="Genomic_DNA"/>
</dbReference>
<feature type="coiled-coil region" evidence="1">
    <location>
        <begin position="660"/>
        <end position="687"/>
    </location>
</feature>
<evidence type="ECO:0000256" key="1">
    <source>
        <dbReference type="SAM" id="Coils"/>
    </source>
</evidence>
<evidence type="ECO:0000313" key="2">
    <source>
        <dbReference type="EMBL" id="TFK41590.1"/>
    </source>
</evidence>
<dbReference type="OrthoDB" id="2960366at2759"/>
<gene>
    <name evidence="2" type="ORF">BDQ12DRAFT_389941</name>
</gene>
<proteinExistence type="predicted"/>
<sequence>MVYNQPELLAEHMLPEVPSLLEIVKTSKTPEEDAVHSNILAVICQLSTTSENARKRMIPEIPRLVPYLKNGAVIHRQSVLDMLEGIAEGEEDARDGIVQAMKHSLFASATPLTPEETESVIASFENNILYMREHGRRLFIQAGAVDVMFGGINSPRKETRLAAQSCIAQIFPTVDEIEAELPEKAEDAPTLTSRIMSAFMKGLRDEDDAIVTAAAEFFSSTDSEDASAVFTQDPEAMVALVMLLARKEPGTIGASYEWALVRLAEGDGLKAVAEGFRIVWVDKRVPEETKVKIVGGLVDSFVNVRKAAMIGGLGERLLEWLEDEKHRTSTLTILDKLMDTEQIVGHYLLKLDIVPPLLSAFEGPSSEDRCAAAKVMARLLDAFSDDEEAVSQRNVAVAVLTDPNVLPRILAQMYATDLKTAGAAAKLVGEIVFEEDGTEAWSYDPAEGKPPPPSPLKDSIITPELVNHLMGLLKQKDSASGALYLLAQACWGNTRGFNIVCKEFEAHISTADGMFFASLSGEYVGRHLVRQERRVADAAVKAGALDRAQELLGLEYDNIEMRRAVVEGFRVLLCSDDVDRNLGRNNKSLPRALAALIADETQMSLNDVYWVLAMLEDIESTEWLKSWSEFVSPASVEHILKAFHSIPVELEEPSADGLAEDKYEKIIAEHQQKAQKAREDLEKITSSTIGILRLSLPLWVPYASQLIGPLLVRCHEISRDGDTLTVVSKLAVETNNVDSIAVSIKELLSRNPALSVSRCDDWIRASPVIATAMCKAGIVEGLLHTLQATEEDESYGERGMALYALAGLVRTLDDEDLVKGAKDAFFTDQKALAGAITLLDTEYEAARAANDLATLSKDFPQGITTLEEASILPTLFKLFDSTDGTSDESAPLLGLLCHQDPVKLTNLLRSYISALTSPPADAVLSDKGGKKKKKKAYTPRISERSVWERFTLLSASTLAARKAVVNAGAIQDASRLIKSTDKKKVEIPLEALRQLVEADEEYAEAVSKILPRCAELLSTNEPSTAILRLVRAFLPQHVAYVISAGLHQPLLKIFGESASAFDDMSELIDTIHTLAGLDDSRQPLVQAMQEILALEEVVDFENNWGYSHAFRRLVIAGDVGATFAVDTGAIDYAMRLLKSDNIHMNVKGGALAATLSRCKTIQARSVLLENGITALIENGRAKAIALANKPFFEAEDVDNEEAKTEHRTECQRYSEYSVKLATFNTIIENGKEEYEEDYYL</sequence>
<reference evidence="2 3" key="1">
    <citation type="journal article" date="2019" name="Nat. Ecol. Evol.">
        <title>Megaphylogeny resolves global patterns of mushroom evolution.</title>
        <authorList>
            <person name="Varga T."/>
            <person name="Krizsan K."/>
            <person name="Foldi C."/>
            <person name="Dima B."/>
            <person name="Sanchez-Garcia M."/>
            <person name="Sanchez-Ramirez S."/>
            <person name="Szollosi G.J."/>
            <person name="Szarkandi J.G."/>
            <person name="Papp V."/>
            <person name="Albert L."/>
            <person name="Andreopoulos W."/>
            <person name="Angelini C."/>
            <person name="Antonin V."/>
            <person name="Barry K.W."/>
            <person name="Bougher N.L."/>
            <person name="Buchanan P."/>
            <person name="Buyck B."/>
            <person name="Bense V."/>
            <person name="Catcheside P."/>
            <person name="Chovatia M."/>
            <person name="Cooper J."/>
            <person name="Damon W."/>
            <person name="Desjardin D."/>
            <person name="Finy P."/>
            <person name="Geml J."/>
            <person name="Haridas S."/>
            <person name="Hughes K."/>
            <person name="Justo A."/>
            <person name="Karasinski D."/>
            <person name="Kautmanova I."/>
            <person name="Kiss B."/>
            <person name="Kocsube S."/>
            <person name="Kotiranta H."/>
            <person name="LaButti K.M."/>
            <person name="Lechner B.E."/>
            <person name="Liimatainen K."/>
            <person name="Lipzen A."/>
            <person name="Lukacs Z."/>
            <person name="Mihaltcheva S."/>
            <person name="Morgado L.N."/>
            <person name="Niskanen T."/>
            <person name="Noordeloos M.E."/>
            <person name="Ohm R.A."/>
            <person name="Ortiz-Santana B."/>
            <person name="Ovrebo C."/>
            <person name="Racz N."/>
            <person name="Riley R."/>
            <person name="Savchenko A."/>
            <person name="Shiryaev A."/>
            <person name="Soop K."/>
            <person name="Spirin V."/>
            <person name="Szebenyi C."/>
            <person name="Tomsovsky M."/>
            <person name="Tulloss R.E."/>
            <person name="Uehling J."/>
            <person name="Grigoriev I.V."/>
            <person name="Vagvolgyi C."/>
            <person name="Papp T."/>
            <person name="Martin F.M."/>
            <person name="Miettinen O."/>
            <person name="Hibbett D.S."/>
            <person name="Nagy L.G."/>
        </authorList>
    </citation>
    <scope>NUCLEOTIDE SEQUENCE [LARGE SCALE GENOMIC DNA]</scope>
    <source>
        <strain evidence="2 3">CBS 166.37</strain>
    </source>
</reference>
<evidence type="ECO:0000313" key="3">
    <source>
        <dbReference type="Proteomes" id="UP000308652"/>
    </source>
</evidence>
<dbReference type="SUPFAM" id="SSF48371">
    <property type="entry name" value="ARM repeat"/>
    <property type="match status" value="3"/>
</dbReference>
<keyword evidence="3" id="KW-1185">Reference proteome</keyword>